<evidence type="ECO:0000256" key="1">
    <source>
        <dbReference type="SAM" id="Phobius"/>
    </source>
</evidence>
<accession>A0AAJ2BY37</accession>
<sequence length="137" mass="15151">MKMFFRILALFVSASLLIFVWIAWSFVHDVTSQHFGAFVVQRFAVVVACIGIASMLFLLASDFPFSRFALAGCALIGVTFSLDSVLNYPPEHENPAYSMVFSPEITDLYFSLAVGISLFLTALFFPKRSKTGSGQTD</sequence>
<dbReference type="EMBL" id="JAVDTS010000006">
    <property type="protein sequence ID" value="MDR6838915.1"/>
    <property type="molecule type" value="Genomic_DNA"/>
</dbReference>
<dbReference type="AlphaFoldDB" id="A0AAJ2BY37"/>
<dbReference type="Proteomes" id="UP001249076">
    <property type="component" value="Unassembled WGS sequence"/>
</dbReference>
<evidence type="ECO:0000313" key="4">
    <source>
        <dbReference type="Proteomes" id="UP001249076"/>
    </source>
</evidence>
<feature type="transmembrane region" description="Helical" evidence="1">
    <location>
        <begin position="68"/>
        <end position="88"/>
    </location>
</feature>
<proteinExistence type="predicted"/>
<gene>
    <name evidence="2" type="ORF">J2W88_003324</name>
    <name evidence="3" type="ORF">J2W93_003769</name>
</gene>
<keyword evidence="1" id="KW-0472">Membrane</keyword>
<feature type="transmembrane region" description="Helical" evidence="1">
    <location>
        <begin position="7"/>
        <end position="27"/>
    </location>
</feature>
<reference evidence="2 4" key="1">
    <citation type="submission" date="2023-07" db="EMBL/GenBank/DDBJ databases">
        <title>Sorghum-associated microbial communities from plants grown in Nebraska, USA.</title>
        <authorList>
            <person name="Schachtman D."/>
        </authorList>
    </citation>
    <scope>NUCLEOTIDE SEQUENCE</scope>
    <source>
        <strain evidence="3 4">BE105</strain>
        <strain evidence="2">BE69</strain>
    </source>
</reference>
<evidence type="ECO:0000313" key="3">
    <source>
        <dbReference type="EMBL" id="MDR6838915.1"/>
    </source>
</evidence>
<evidence type="ECO:0000313" key="5">
    <source>
        <dbReference type="Proteomes" id="UP001253458"/>
    </source>
</evidence>
<keyword evidence="1" id="KW-1133">Transmembrane helix</keyword>
<name>A0AAJ2BY37_ACIDE</name>
<keyword evidence="1" id="KW-0812">Transmembrane</keyword>
<keyword evidence="4" id="KW-1185">Reference proteome</keyword>
<feature type="transmembrane region" description="Helical" evidence="1">
    <location>
        <begin position="108"/>
        <end position="125"/>
    </location>
</feature>
<protein>
    <submittedName>
        <fullName evidence="2">Uncharacterized protein</fullName>
    </submittedName>
</protein>
<dbReference type="Proteomes" id="UP001253458">
    <property type="component" value="Unassembled WGS sequence"/>
</dbReference>
<evidence type="ECO:0000313" key="2">
    <source>
        <dbReference type="EMBL" id="MDR6768043.1"/>
    </source>
</evidence>
<comment type="caution">
    <text evidence="2">The sequence shown here is derived from an EMBL/GenBank/DDBJ whole genome shotgun (WGS) entry which is preliminary data.</text>
</comment>
<organism evidence="2 5">
    <name type="scientific">Acidovorax delafieldii</name>
    <name type="common">Pseudomonas delafieldii</name>
    <dbReference type="NCBI Taxonomy" id="47920"/>
    <lineage>
        <taxon>Bacteria</taxon>
        <taxon>Pseudomonadati</taxon>
        <taxon>Pseudomonadota</taxon>
        <taxon>Betaproteobacteria</taxon>
        <taxon>Burkholderiales</taxon>
        <taxon>Comamonadaceae</taxon>
        <taxon>Acidovorax</taxon>
    </lineage>
</organism>
<feature type="transmembrane region" description="Helical" evidence="1">
    <location>
        <begin position="39"/>
        <end position="61"/>
    </location>
</feature>
<dbReference type="RefSeq" id="WP_209820132.1">
    <property type="nucleotide sequence ID" value="NZ_JAVDTL010000004.1"/>
</dbReference>
<dbReference type="EMBL" id="JAVDTL010000004">
    <property type="protein sequence ID" value="MDR6768043.1"/>
    <property type="molecule type" value="Genomic_DNA"/>
</dbReference>